<proteinExistence type="inferred from homology"/>
<name>A0ABS6IRU6_9HYPH</name>
<feature type="chain" id="PRO_5045206490" evidence="2">
    <location>
        <begin position="32"/>
        <end position="330"/>
    </location>
</feature>
<protein>
    <submittedName>
        <fullName evidence="3">Tripartite tricarboxylate transporter substrate binding protein</fullName>
    </submittedName>
</protein>
<comment type="caution">
    <text evidence="3">The sequence shown here is derived from an EMBL/GenBank/DDBJ whole genome shotgun (WGS) entry which is preliminary data.</text>
</comment>
<sequence length="330" mass="34326">MATDCSQRPFSRRDSLAALLLAFSTPLAARADGYPAKPVRLVIPYPPGGGTDITGRAMAQRLAETLGQTVVIENKPGATGMIGAASVAKSSADGYTVLFGAASEMAINASLFKNMTYDPRTDFEPVMLVATFPLVFVAQASSSRSLAALIEAAKAKPDSVSYGSIGSGSPQHLAAELLSSMAQAKLVHIPYKGSGPLVQDAVGGHIDMAVSSVPAAVPLVRSGKLRALAVTSSQRSDALPDVPTMAELGFSGYEFNTWVGVAVPKGTPRDIVDRLRSGLLAALAAPDVQSALRDQGAMPVGSTPEQFRQFVQDEVAKSDRIVSQAGINPE</sequence>
<keyword evidence="2" id="KW-0732">Signal</keyword>
<evidence type="ECO:0000313" key="4">
    <source>
        <dbReference type="Proteomes" id="UP000727907"/>
    </source>
</evidence>
<comment type="similarity">
    <text evidence="1">Belongs to the UPF0065 (bug) family.</text>
</comment>
<dbReference type="RefSeq" id="WP_216965903.1">
    <property type="nucleotide sequence ID" value="NZ_JAHOPB010000003.1"/>
</dbReference>
<evidence type="ECO:0000256" key="1">
    <source>
        <dbReference type="ARBA" id="ARBA00006987"/>
    </source>
</evidence>
<dbReference type="PANTHER" id="PTHR42928">
    <property type="entry name" value="TRICARBOXYLATE-BINDING PROTEIN"/>
    <property type="match status" value="1"/>
</dbReference>
<feature type="signal peptide" evidence="2">
    <location>
        <begin position="1"/>
        <end position="31"/>
    </location>
</feature>
<dbReference type="CDD" id="cd13578">
    <property type="entry name" value="PBP2_Bug27"/>
    <property type="match status" value="1"/>
</dbReference>
<organism evidence="3 4">
    <name type="scientific">Reyranella humidisoli</name>
    <dbReference type="NCBI Taxonomy" id="2849149"/>
    <lineage>
        <taxon>Bacteria</taxon>
        <taxon>Pseudomonadati</taxon>
        <taxon>Pseudomonadota</taxon>
        <taxon>Alphaproteobacteria</taxon>
        <taxon>Hyphomicrobiales</taxon>
        <taxon>Reyranellaceae</taxon>
        <taxon>Reyranella</taxon>
    </lineage>
</organism>
<dbReference type="InterPro" id="IPR005064">
    <property type="entry name" value="BUG"/>
</dbReference>
<dbReference type="EMBL" id="JAHOPB010000003">
    <property type="protein sequence ID" value="MBU8876754.1"/>
    <property type="molecule type" value="Genomic_DNA"/>
</dbReference>
<dbReference type="Proteomes" id="UP000727907">
    <property type="component" value="Unassembled WGS sequence"/>
</dbReference>
<evidence type="ECO:0000313" key="3">
    <source>
        <dbReference type="EMBL" id="MBU8876754.1"/>
    </source>
</evidence>
<accession>A0ABS6IRU6</accession>
<reference evidence="3 4" key="1">
    <citation type="submission" date="2021-06" db="EMBL/GenBank/DDBJ databases">
        <authorList>
            <person name="Lee D.H."/>
        </authorList>
    </citation>
    <scope>NUCLEOTIDE SEQUENCE [LARGE SCALE GENOMIC DNA]</scope>
    <source>
        <strain evidence="3 4">MMS21-HV4-11</strain>
    </source>
</reference>
<keyword evidence="4" id="KW-1185">Reference proteome</keyword>
<dbReference type="PANTHER" id="PTHR42928:SF5">
    <property type="entry name" value="BLR1237 PROTEIN"/>
    <property type="match status" value="1"/>
</dbReference>
<evidence type="ECO:0000256" key="2">
    <source>
        <dbReference type="SAM" id="SignalP"/>
    </source>
</evidence>
<dbReference type="PIRSF" id="PIRSF017082">
    <property type="entry name" value="YflP"/>
    <property type="match status" value="1"/>
</dbReference>
<gene>
    <name evidence="3" type="ORF">KQ910_23465</name>
</gene>
<dbReference type="Pfam" id="PF03401">
    <property type="entry name" value="TctC"/>
    <property type="match status" value="1"/>
</dbReference>